<protein>
    <recommendedName>
        <fullName evidence="4">Ankyrin repeat protein</fullName>
    </recommendedName>
</protein>
<dbReference type="RefSeq" id="WP_202068309.1">
    <property type="nucleotide sequence ID" value="NZ_CP060138.2"/>
</dbReference>
<sequence length="545" mass="63334">MLRNDEVIKFLLTETEISKYPHLKAKMLPVFFNIDNEAELNEEIIELLSIENEQAYKQELIDLLYTPHISNEYLIKSFRNISDINKPLTITVSYDNGQTFHNEERSLLMRAIQSNRMKLAEELINRGAKLLPNEIQDVLWNNKVPDEIFIKSLKDVPDINKPLIINVSYDNGQTFHDKECSLLIRSIESNRIELAKELVNMGAKLLPNEIQNALWNNKVPDEIFIRSLKDVPDINKPLIITVSYDNGQIFHDEERSLLMKAIDSNRIELAKELVNMGAKLLPNEIQNALRNNKVPDEIFIRSFEDIPNINKPLTINVRYDNGQTFHNEECSLLESAISSNRLGLSKYLVDRGADVNLKSSIQIPIYVTAFHKSIESFEILVARGRLLKEQNMDYYTANLDNQISLNLSNLYDVIAWRDKFKADLNNDILKYKNWFNNGNIHSIKNLCKTFQKFSNIEINYVSDDHNVRQAQDTYHKQLIEQYLEINNVISEIEKHFSNHWSEAMLICKNFDSNSIFNTQELKRHIGEYLFDILLSGELMPQEPSV</sequence>
<accession>A0A9E6MHM1</accession>
<proteinExistence type="predicted"/>
<evidence type="ECO:0000313" key="3">
    <source>
        <dbReference type="Proteomes" id="UP000595296"/>
    </source>
</evidence>
<organism evidence="2 3">
    <name type="scientific">Rickettsia tillamookensis</name>
    <dbReference type="NCBI Taxonomy" id="2761623"/>
    <lineage>
        <taxon>Bacteria</taxon>
        <taxon>Pseudomonadati</taxon>
        <taxon>Pseudomonadota</taxon>
        <taxon>Alphaproteobacteria</taxon>
        <taxon>Rickettsiales</taxon>
        <taxon>Rickettsiaceae</taxon>
        <taxon>Rickettsieae</taxon>
        <taxon>Rickettsia</taxon>
        <taxon>spotted fever group</taxon>
    </lineage>
</organism>
<evidence type="ECO:0000313" key="2">
    <source>
        <dbReference type="EMBL" id="QQV75183.1"/>
    </source>
</evidence>
<feature type="repeat" description="ANK" evidence="1">
    <location>
        <begin position="328"/>
        <end position="360"/>
    </location>
</feature>
<reference evidence="2 3" key="1">
    <citation type="journal article" date="2021" name="Int. J. Syst. Evol. Microbiol.">
        <title>Characterization of a novel transitional group Rickettsia species (Rickettsia tillamookensis sp. nov.) from the western black-legged tick, Ixodes pacificus.</title>
        <authorList>
            <person name="Gauthier D.T."/>
            <person name="Karpathy S.E."/>
            <person name="Grizzard S.L."/>
            <person name="Batra D."/>
            <person name="Rowe L.A."/>
            <person name="Paddock C.D."/>
        </authorList>
    </citation>
    <scope>NUCLEOTIDE SEQUENCE [LARGE SCALE GENOMIC DNA]</scope>
    <source>
        <strain evidence="2 3">Tillamook 23</strain>
    </source>
</reference>
<dbReference type="EMBL" id="CP060138">
    <property type="protein sequence ID" value="QQV75183.1"/>
    <property type="molecule type" value="Genomic_DNA"/>
</dbReference>
<keyword evidence="1" id="KW-0040">ANK repeat</keyword>
<evidence type="ECO:0000256" key="1">
    <source>
        <dbReference type="PROSITE-ProRule" id="PRU00023"/>
    </source>
</evidence>
<dbReference type="Proteomes" id="UP000595296">
    <property type="component" value="Chromosome"/>
</dbReference>
<evidence type="ECO:0008006" key="4">
    <source>
        <dbReference type="Google" id="ProtNLM"/>
    </source>
</evidence>
<gene>
    <name evidence="2" type="ORF">H6P87_00729</name>
</gene>
<keyword evidence="3" id="KW-1185">Reference proteome</keyword>
<dbReference type="SUPFAM" id="SSF48403">
    <property type="entry name" value="Ankyrin repeat"/>
    <property type="match status" value="1"/>
</dbReference>
<dbReference type="PROSITE" id="PS50088">
    <property type="entry name" value="ANK_REPEAT"/>
    <property type="match status" value="1"/>
</dbReference>
<dbReference type="SMART" id="SM00248">
    <property type="entry name" value="ANK"/>
    <property type="match status" value="4"/>
</dbReference>
<name>A0A9E6MHM1_9RICK</name>
<dbReference type="Gene3D" id="1.25.40.20">
    <property type="entry name" value="Ankyrin repeat-containing domain"/>
    <property type="match status" value="1"/>
</dbReference>
<dbReference type="InterPro" id="IPR002110">
    <property type="entry name" value="Ankyrin_rpt"/>
</dbReference>
<dbReference type="InterPro" id="IPR036770">
    <property type="entry name" value="Ankyrin_rpt-contain_sf"/>
</dbReference>